<feature type="compositionally biased region" description="Acidic residues" evidence="1">
    <location>
        <begin position="21"/>
        <end position="35"/>
    </location>
</feature>
<gene>
    <name evidence="2" type="ORF">ET33_04635</name>
</gene>
<accession>A0A081P2R7</accession>
<dbReference type="Proteomes" id="UP000028123">
    <property type="component" value="Unassembled WGS sequence"/>
</dbReference>
<reference evidence="2 3" key="1">
    <citation type="submission" date="2014-06" db="EMBL/GenBank/DDBJ databases">
        <title>Draft genome sequence of Paenibacillus sp. MSt1.</title>
        <authorList>
            <person name="Aw Y.K."/>
            <person name="Ong K.S."/>
            <person name="Gan H.M."/>
            <person name="Lee S.M."/>
        </authorList>
    </citation>
    <scope>NUCLEOTIDE SEQUENCE [LARGE SCALE GENOMIC DNA]</scope>
    <source>
        <strain evidence="2 3">MSt1</strain>
    </source>
</reference>
<protein>
    <submittedName>
        <fullName evidence="2">Uncharacterized protein</fullName>
    </submittedName>
</protein>
<feature type="region of interest" description="Disordered" evidence="1">
    <location>
        <begin position="21"/>
        <end position="50"/>
    </location>
</feature>
<dbReference type="AlphaFoldDB" id="A0A081P2R7"/>
<keyword evidence="3" id="KW-1185">Reference proteome</keyword>
<evidence type="ECO:0000256" key="1">
    <source>
        <dbReference type="SAM" id="MobiDB-lite"/>
    </source>
</evidence>
<comment type="caution">
    <text evidence="2">The sequence shown here is derived from an EMBL/GenBank/DDBJ whole genome shotgun (WGS) entry which is preliminary data.</text>
</comment>
<name>A0A081P2R7_9BACL</name>
<evidence type="ECO:0000313" key="2">
    <source>
        <dbReference type="EMBL" id="KEQ24990.1"/>
    </source>
</evidence>
<proteinExistence type="predicted"/>
<sequence>MPLDELDELDEPELPFELLLVEDPDEPVDADEPDTDLPGVPAEEEEESPLAVPELLPLLTPELEPDETESFVLKLPVRPLVVGAGVFVGSGVLLDGAAGVLPLPCDWVALPPGFVTVGGEATTPFDPTPDRR</sequence>
<evidence type="ECO:0000313" key="3">
    <source>
        <dbReference type="Proteomes" id="UP000028123"/>
    </source>
</evidence>
<dbReference type="EMBL" id="JNVM01000012">
    <property type="protein sequence ID" value="KEQ24990.1"/>
    <property type="molecule type" value="Genomic_DNA"/>
</dbReference>
<organism evidence="2 3">
    <name type="scientific">Paenibacillus tyrfis</name>
    <dbReference type="NCBI Taxonomy" id="1501230"/>
    <lineage>
        <taxon>Bacteria</taxon>
        <taxon>Bacillati</taxon>
        <taxon>Bacillota</taxon>
        <taxon>Bacilli</taxon>
        <taxon>Bacillales</taxon>
        <taxon>Paenibacillaceae</taxon>
        <taxon>Paenibacillus</taxon>
    </lineage>
</organism>
<dbReference type="eggNOG" id="ENOG5030U73">
    <property type="taxonomic scope" value="Bacteria"/>
</dbReference>